<evidence type="ECO:0000259" key="1">
    <source>
        <dbReference type="Pfam" id="PF06568"/>
    </source>
</evidence>
<dbReference type="EMBL" id="JBFBVU010000008">
    <property type="protein sequence ID" value="MEV8466816.1"/>
    <property type="molecule type" value="Genomic_DNA"/>
</dbReference>
<sequence>MAFTADIRSYETSIVDRIERAIDGYKAQRALRATYRKTVHELMLLNDRDLNDLGIDRQDIPAVAREAAGLK</sequence>
<dbReference type="Pfam" id="PF06568">
    <property type="entry name" value="YjiS-like"/>
    <property type="match status" value="1"/>
</dbReference>
<accession>A0ABV3L5K2</accession>
<dbReference type="Proteomes" id="UP001553161">
    <property type="component" value="Unassembled WGS sequence"/>
</dbReference>
<feature type="domain" description="YjiS-like" evidence="1">
    <location>
        <begin position="30"/>
        <end position="60"/>
    </location>
</feature>
<protein>
    <submittedName>
        <fullName evidence="2">DUF1127 domain-containing protein</fullName>
    </submittedName>
</protein>
<evidence type="ECO:0000313" key="3">
    <source>
        <dbReference type="Proteomes" id="UP001553161"/>
    </source>
</evidence>
<reference evidence="2 3" key="1">
    <citation type="submission" date="2024-07" db="EMBL/GenBank/DDBJ databases">
        <authorList>
            <person name="Kang M."/>
        </authorList>
    </citation>
    <scope>NUCLEOTIDE SEQUENCE [LARGE SCALE GENOMIC DNA]</scope>
    <source>
        <strain evidence="2 3">DFM31</strain>
    </source>
</reference>
<proteinExistence type="predicted"/>
<organism evidence="2 3">
    <name type="scientific">Meridianimarinicoccus marinus</name>
    <dbReference type="NCBI Taxonomy" id="3231483"/>
    <lineage>
        <taxon>Bacteria</taxon>
        <taxon>Pseudomonadati</taxon>
        <taxon>Pseudomonadota</taxon>
        <taxon>Alphaproteobacteria</taxon>
        <taxon>Rhodobacterales</taxon>
        <taxon>Paracoccaceae</taxon>
        <taxon>Meridianimarinicoccus</taxon>
    </lineage>
</organism>
<name>A0ABV3L5K2_9RHOB</name>
<evidence type="ECO:0000313" key="2">
    <source>
        <dbReference type="EMBL" id="MEV8466816.1"/>
    </source>
</evidence>
<gene>
    <name evidence="2" type="ORF">AB0T83_08505</name>
</gene>
<keyword evidence="3" id="KW-1185">Reference proteome</keyword>
<comment type="caution">
    <text evidence="2">The sequence shown here is derived from an EMBL/GenBank/DDBJ whole genome shotgun (WGS) entry which is preliminary data.</text>
</comment>
<dbReference type="RefSeq" id="WP_366192604.1">
    <property type="nucleotide sequence ID" value="NZ_JBFBVU010000008.1"/>
</dbReference>
<dbReference type="InterPro" id="IPR009506">
    <property type="entry name" value="YjiS-like"/>
</dbReference>